<evidence type="ECO:0000256" key="1">
    <source>
        <dbReference type="ARBA" id="ARBA00007447"/>
    </source>
</evidence>
<evidence type="ECO:0000256" key="6">
    <source>
        <dbReference type="SAM" id="SignalP"/>
    </source>
</evidence>
<evidence type="ECO:0000313" key="8">
    <source>
        <dbReference type="EMBL" id="GMG29604.1"/>
    </source>
</evidence>
<dbReference type="PROSITE" id="PS51767">
    <property type="entry name" value="PEPTIDASE_A1"/>
    <property type="match status" value="1"/>
</dbReference>
<dbReference type="CDD" id="cd05471">
    <property type="entry name" value="pepsin_like"/>
    <property type="match status" value="1"/>
</dbReference>
<gene>
    <name evidence="8" type="ORF">Amon01_000372900</name>
</gene>
<accession>A0A9W7DGK0</accession>
<dbReference type="PRINTS" id="PR00792">
    <property type="entry name" value="PEPSIN"/>
</dbReference>
<evidence type="ECO:0000259" key="7">
    <source>
        <dbReference type="PROSITE" id="PS51767"/>
    </source>
</evidence>
<dbReference type="AlphaFoldDB" id="A0A9W7DGK0"/>
<sequence>MNNTFSIILCALFLYTIRSDAFSNEAPSFVQEGMSYSVSSVQPDSSNSSNNTIKTHRKQQVPFETTSTAAAEVTLSDGLTLINTDPNNEVYYVDAIIDSEIYPLMIDTGSPYLWIYNGNCTDSSCLNKQLYNGSQSHTYATQTFELSYSTGSASGIVTSNNITLAGLTLKNFQFGAASEVPDIFSVYNFSGVLGLPNSNQASSSMLNPAEGFKIQGTTNASKFALCLGEYNSTYTNAGIIGFGADFEQLHDGQLYYSQAISNAGAHWETLINNIYVNDAQVEFDSVQVNGANSTIQRMALLDSGTTAIVSSSNDATKLHSLFPGALTDGSDYAILCNSTSLIKLNIGGQNWTLSPTEYLGKKYADDSKYAGYCASNIQGMEGFDDGTWVLGAIFLKTVYVEFNIDESTIGIANRSSGIKLVASNTSSSDYYGTFSQSSILNSSSKTNKSSSASSSSSASGFNIHHSSPSLYTLLFVVLSLLLQ</sequence>
<dbReference type="GO" id="GO:0004190">
    <property type="term" value="F:aspartic-type endopeptidase activity"/>
    <property type="evidence" value="ECO:0007669"/>
    <property type="project" value="InterPro"/>
</dbReference>
<comment type="caution">
    <text evidence="8">The sequence shown here is derived from an EMBL/GenBank/DDBJ whole genome shotgun (WGS) entry which is preliminary data.</text>
</comment>
<name>A0A9W7DGK0_AMBMO</name>
<keyword evidence="6" id="KW-0732">Signal</keyword>
<feature type="compositionally biased region" description="Low complexity" evidence="5">
    <location>
        <begin position="40"/>
        <end position="51"/>
    </location>
</feature>
<keyword evidence="9" id="KW-1185">Reference proteome</keyword>
<dbReference type="PANTHER" id="PTHR47966:SF75">
    <property type="entry name" value="ENDOPEPTIDASE (CTSD), PUTATIVE (AFU_ORTHOLOGUE AFUA_4G07040)-RELATED"/>
    <property type="match status" value="1"/>
</dbReference>
<dbReference type="InterPro" id="IPR033121">
    <property type="entry name" value="PEPTIDASE_A1"/>
</dbReference>
<dbReference type="EMBL" id="BSXU01001649">
    <property type="protein sequence ID" value="GMG29604.1"/>
    <property type="molecule type" value="Genomic_DNA"/>
</dbReference>
<dbReference type="Proteomes" id="UP001165063">
    <property type="component" value="Unassembled WGS sequence"/>
</dbReference>
<comment type="similarity">
    <text evidence="1">Belongs to the peptidase A1 family.</text>
</comment>
<dbReference type="InterPro" id="IPR001461">
    <property type="entry name" value="Aspartic_peptidase_A1"/>
</dbReference>
<dbReference type="OrthoDB" id="28208at2759"/>
<feature type="disulfide bond" evidence="4">
    <location>
        <begin position="336"/>
        <end position="373"/>
    </location>
</feature>
<evidence type="ECO:0000256" key="4">
    <source>
        <dbReference type="PIRSR" id="PIRSR601461-2"/>
    </source>
</evidence>
<dbReference type="SUPFAM" id="SSF50630">
    <property type="entry name" value="Acid proteases"/>
    <property type="match status" value="1"/>
</dbReference>
<dbReference type="Gene3D" id="2.40.70.10">
    <property type="entry name" value="Acid Proteases"/>
    <property type="match status" value="2"/>
</dbReference>
<dbReference type="GO" id="GO:0006508">
    <property type="term" value="P:proteolysis"/>
    <property type="evidence" value="ECO:0007669"/>
    <property type="project" value="InterPro"/>
</dbReference>
<feature type="active site" evidence="3">
    <location>
        <position position="107"/>
    </location>
</feature>
<reference evidence="8" key="1">
    <citation type="submission" date="2023-04" db="EMBL/GenBank/DDBJ databases">
        <title>Ambrosiozyma monospora NBRC 1965.</title>
        <authorList>
            <person name="Ichikawa N."/>
            <person name="Sato H."/>
            <person name="Tonouchi N."/>
        </authorList>
    </citation>
    <scope>NUCLEOTIDE SEQUENCE</scope>
    <source>
        <strain evidence="8">NBRC 1965</strain>
    </source>
</reference>
<dbReference type="InterPro" id="IPR021109">
    <property type="entry name" value="Peptidase_aspartic_dom_sf"/>
</dbReference>
<feature type="active site" evidence="3">
    <location>
        <position position="302"/>
    </location>
</feature>
<evidence type="ECO:0000256" key="3">
    <source>
        <dbReference type="PIRSR" id="PIRSR601461-1"/>
    </source>
</evidence>
<evidence type="ECO:0000256" key="5">
    <source>
        <dbReference type="SAM" id="MobiDB-lite"/>
    </source>
</evidence>
<feature type="signal peptide" evidence="6">
    <location>
        <begin position="1"/>
        <end position="21"/>
    </location>
</feature>
<dbReference type="Pfam" id="PF00026">
    <property type="entry name" value="Asp"/>
    <property type="match status" value="1"/>
</dbReference>
<feature type="region of interest" description="Disordered" evidence="5">
    <location>
        <begin position="40"/>
        <end position="61"/>
    </location>
</feature>
<dbReference type="PANTHER" id="PTHR47966">
    <property type="entry name" value="BETA-SITE APP-CLEAVING ENZYME, ISOFORM A-RELATED"/>
    <property type="match status" value="1"/>
</dbReference>
<dbReference type="InterPro" id="IPR034164">
    <property type="entry name" value="Pepsin-like_dom"/>
</dbReference>
<feature type="disulfide bond" evidence="4">
    <location>
        <begin position="120"/>
        <end position="125"/>
    </location>
</feature>
<evidence type="ECO:0000256" key="2">
    <source>
        <dbReference type="ARBA" id="ARBA00023157"/>
    </source>
</evidence>
<organism evidence="8 9">
    <name type="scientific">Ambrosiozyma monospora</name>
    <name type="common">Yeast</name>
    <name type="synonym">Endomycopsis monosporus</name>
    <dbReference type="NCBI Taxonomy" id="43982"/>
    <lineage>
        <taxon>Eukaryota</taxon>
        <taxon>Fungi</taxon>
        <taxon>Dikarya</taxon>
        <taxon>Ascomycota</taxon>
        <taxon>Saccharomycotina</taxon>
        <taxon>Pichiomycetes</taxon>
        <taxon>Pichiales</taxon>
        <taxon>Pichiaceae</taxon>
        <taxon>Ambrosiozyma</taxon>
    </lineage>
</organism>
<proteinExistence type="inferred from homology"/>
<feature type="chain" id="PRO_5040828968" evidence="6">
    <location>
        <begin position="22"/>
        <end position="483"/>
    </location>
</feature>
<protein>
    <submittedName>
        <fullName evidence="8">Unnamed protein product</fullName>
    </submittedName>
</protein>
<keyword evidence="2 4" id="KW-1015">Disulfide bond</keyword>
<feature type="domain" description="Peptidase A1" evidence="7">
    <location>
        <begin position="91"/>
        <end position="412"/>
    </location>
</feature>
<evidence type="ECO:0000313" key="9">
    <source>
        <dbReference type="Proteomes" id="UP001165063"/>
    </source>
</evidence>